<feature type="compositionally biased region" description="Polar residues" evidence="1">
    <location>
        <begin position="9"/>
        <end position="26"/>
    </location>
</feature>
<evidence type="ECO:0000313" key="3">
    <source>
        <dbReference type="Proteomes" id="UP001189429"/>
    </source>
</evidence>
<comment type="caution">
    <text evidence="2">The sequence shown here is derived from an EMBL/GenBank/DDBJ whole genome shotgun (WGS) entry which is preliminary data.</text>
</comment>
<accession>A0ABN9W4N3</accession>
<feature type="compositionally biased region" description="Low complexity" evidence="1">
    <location>
        <begin position="133"/>
        <end position="153"/>
    </location>
</feature>
<evidence type="ECO:0000256" key="1">
    <source>
        <dbReference type="SAM" id="MobiDB-lite"/>
    </source>
</evidence>
<proteinExistence type="predicted"/>
<evidence type="ECO:0000313" key="2">
    <source>
        <dbReference type="EMBL" id="CAK0881041.1"/>
    </source>
</evidence>
<organism evidence="2 3">
    <name type="scientific">Prorocentrum cordatum</name>
    <dbReference type="NCBI Taxonomy" id="2364126"/>
    <lineage>
        <taxon>Eukaryota</taxon>
        <taxon>Sar</taxon>
        <taxon>Alveolata</taxon>
        <taxon>Dinophyceae</taxon>
        <taxon>Prorocentrales</taxon>
        <taxon>Prorocentraceae</taxon>
        <taxon>Prorocentrum</taxon>
    </lineage>
</organism>
<dbReference type="Proteomes" id="UP001189429">
    <property type="component" value="Unassembled WGS sequence"/>
</dbReference>
<feature type="region of interest" description="Disordered" evidence="1">
    <location>
        <begin position="103"/>
        <end position="227"/>
    </location>
</feature>
<sequence>MAMALISQARASPSFLGQSREQQSGEAATLDRAAVPVGQGLTTGATTGSTSQQPRPGVPSQVPPQLMTWAQAQTAAGPDGVPSTAAIGHLLDGTPLLTLEHQQMLLGPPPPPKEPPPELNPAAASSSHPPFQPTQWTATAAAASQSPSGVAVAGAGGAARPPMPARVSPGTASLKGKPVSSPPPQPRPDCNHSQPIGYGNQYGTGQKSVTRRDENETVNAEKPESAAEAARRAAASAERAMQVLPEDPGFKAGSAALQTVPEGLQALSKVREVIEQIVQYVSSAQSQNPGQVEEESQLTQQGITRIRRILKTLELMSDVLDHLTGQMSALTVPMTNVEQSVGQLTQMVVQIGAAVMSLVHVANQGSGTTQDLPTSQGGASLPTGEEPPGTMTTTSTKVPTAVQDEAPVEMLEDLDGKAPL</sequence>
<feature type="region of interest" description="Disordered" evidence="1">
    <location>
        <begin position="1"/>
        <end position="63"/>
    </location>
</feature>
<feature type="region of interest" description="Disordered" evidence="1">
    <location>
        <begin position="366"/>
        <end position="420"/>
    </location>
</feature>
<feature type="compositionally biased region" description="Polar residues" evidence="1">
    <location>
        <begin position="366"/>
        <end position="378"/>
    </location>
</feature>
<feature type="compositionally biased region" description="Basic and acidic residues" evidence="1">
    <location>
        <begin position="210"/>
        <end position="227"/>
    </location>
</feature>
<dbReference type="EMBL" id="CAUYUJ010018144">
    <property type="protein sequence ID" value="CAK0881041.1"/>
    <property type="molecule type" value="Genomic_DNA"/>
</dbReference>
<feature type="compositionally biased region" description="Pro residues" evidence="1">
    <location>
        <begin position="107"/>
        <end position="119"/>
    </location>
</feature>
<keyword evidence="3" id="KW-1185">Reference proteome</keyword>
<gene>
    <name evidence="2" type="ORF">PCOR1329_LOCUS64000</name>
</gene>
<protein>
    <submittedName>
        <fullName evidence="2">Uncharacterized protein</fullName>
    </submittedName>
</protein>
<name>A0ABN9W4N3_9DINO</name>
<feature type="compositionally biased region" description="Low complexity" evidence="1">
    <location>
        <begin position="38"/>
        <end position="53"/>
    </location>
</feature>
<feature type="compositionally biased region" description="Low complexity" evidence="1">
    <location>
        <begin position="382"/>
        <end position="400"/>
    </location>
</feature>
<reference evidence="2" key="1">
    <citation type="submission" date="2023-10" db="EMBL/GenBank/DDBJ databases">
        <authorList>
            <person name="Chen Y."/>
            <person name="Shah S."/>
            <person name="Dougan E. K."/>
            <person name="Thang M."/>
            <person name="Chan C."/>
        </authorList>
    </citation>
    <scope>NUCLEOTIDE SEQUENCE [LARGE SCALE GENOMIC DNA]</scope>
</reference>